<name>A0A915ZC14_9GLOM</name>
<protein>
    <submittedName>
        <fullName evidence="1">Uncharacterized protein</fullName>
    </submittedName>
</protein>
<accession>A0A915ZC14</accession>
<dbReference type="EMBL" id="CAGKOT010000026">
    <property type="protein sequence ID" value="CAB5369135.1"/>
    <property type="molecule type" value="Genomic_DNA"/>
</dbReference>
<evidence type="ECO:0000313" key="1">
    <source>
        <dbReference type="EMBL" id="CAB5369135.1"/>
    </source>
</evidence>
<organism evidence="1 2">
    <name type="scientific">Rhizophagus irregularis</name>
    <dbReference type="NCBI Taxonomy" id="588596"/>
    <lineage>
        <taxon>Eukaryota</taxon>
        <taxon>Fungi</taxon>
        <taxon>Fungi incertae sedis</taxon>
        <taxon>Mucoromycota</taxon>
        <taxon>Glomeromycotina</taxon>
        <taxon>Glomeromycetes</taxon>
        <taxon>Glomerales</taxon>
        <taxon>Glomeraceae</taxon>
        <taxon>Rhizophagus</taxon>
    </lineage>
</organism>
<proteinExistence type="predicted"/>
<dbReference type="AlphaFoldDB" id="A0A915ZC14"/>
<dbReference type="Proteomes" id="UP000684084">
    <property type="component" value="Unassembled WGS sequence"/>
</dbReference>
<gene>
    <name evidence="1" type="ORF">CHRIB12_LOCUS12042</name>
</gene>
<dbReference type="OrthoDB" id="10300991at2759"/>
<sequence length="266" mass="29785">MPSKISTICYIHDSNEKLTQEYTVKEITAVSSSTNTAESFQYGYLAGAINPATRFPMIFLLINATSIKVIDGIDFDTMPPLGLSVILAGITTKTVRNVNGSYALEFYVEENLGDREPQQEFWVEVNHDPNIRNLSNKTNSINQSMRSTTAIIVSLIKYEPPVIDEMIANDVIRSTMLDSLYELELYAAVLANQIHTCSSKCQGPAPPGQTCKKGFPRPYSEKTHYVTGESRYVYKCLTEADSWVVPYHPAIHFALGCAYQRPIHNR</sequence>
<dbReference type="VEuPathDB" id="FungiDB:RhiirFUN_016747"/>
<reference evidence="1" key="1">
    <citation type="submission" date="2020-05" db="EMBL/GenBank/DDBJ databases">
        <authorList>
            <person name="Rincon C."/>
            <person name="Sanders R I."/>
            <person name="Robbins C."/>
            <person name="Chaturvedi A."/>
        </authorList>
    </citation>
    <scope>NUCLEOTIDE SEQUENCE</scope>
    <source>
        <strain evidence="1">CHB12</strain>
    </source>
</reference>
<comment type="caution">
    <text evidence="1">The sequence shown here is derived from an EMBL/GenBank/DDBJ whole genome shotgun (WGS) entry which is preliminary data.</text>
</comment>
<evidence type="ECO:0000313" key="2">
    <source>
        <dbReference type="Proteomes" id="UP000684084"/>
    </source>
</evidence>